<evidence type="ECO:0000313" key="4">
    <source>
        <dbReference type="Proteomes" id="UP000015453"/>
    </source>
</evidence>
<gene>
    <name evidence="3" type="ORF">M569_17482</name>
</gene>
<sequence>MDPPERPSGHAPKPQDQQLTRRNPLHLPPRSSTHPPPPVITKILPPLTIHVHRNDFKALVQNLTGLRPGERAPQTGDQNRNPIAGFPESIPNEPPEIPLPPIPTSIPPISFINPPDAVGMETDPLNFPPPLPVFSQNMNPSDSSSLDVSDYLDTHDHENQDWNIPK</sequence>
<feature type="compositionally biased region" description="Pro residues" evidence="1">
    <location>
        <begin position="92"/>
        <end position="106"/>
    </location>
</feature>
<evidence type="ECO:0000313" key="3">
    <source>
        <dbReference type="EMBL" id="EPS57336.1"/>
    </source>
</evidence>
<feature type="region of interest" description="Disordered" evidence="1">
    <location>
        <begin position="62"/>
        <end position="166"/>
    </location>
</feature>
<feature type="region of interest" description="Disordered" evidence="1">
    <location>
        <begin position="1"/>
        <end position="42"/>
    </location>
</feature>
<dbReference type="Proteomes" id="UP000015453">
    <property type="component" value="Unassembled WGS sequence"/>
</dbReference>
<evidence type="ECO:0000259" key="2">
    <source>
        <dbReference type="Pfam" id="PF05678"/>
    </source>
</evidence>
<name>S8BYY5_9LAMI</name>
<dbReference type="AlphaFoldDB" id="S8BYY5"/>
<feature type="domain" description="VQ" evidence="2">
    <location>
        <begin position="48"/>
        <end position="66"/>
    </location>
</feature>
<comment type="caution">
    <text evidence="3">The sequence shown here is derived from an EMBL/GenBank/DDBJ whole genome shotgun (WGS) entry which is preliminary data.</text>
</comment>
<reference evidence="3 4" key="1">
    <citation type="journal article" date="2013" name="BMC Genomics">
        <title>The miniature genome of a carnivorous plant Genlisea aurea contains a low number of genes and short non-coding sequences.</title>
        <authorList>
            <person name="Leushkin E.V."/>
            <person name="Sutormin R.A."/>
            <person name="Nabieva E.R."/>
            <person name="Penin A.A."/>
            <person name="Kondrashov A.S."/>
            <person name="Logacheva M.D."/>
        </authorList>
    </citation>
    <scope>NUCLEOTIDE SEQUENCE [LARGE SCALE GENOMIC DNA]</scope>
</reference>
<feature type="compositionally biased region" description="Low complexity" evidence="1">
    <location>
        <begin position="141"/>
        <end position="151"/>
    </location>
</feature>
<organism evidence="3 4">
    <name type="scientific">Genlisea aurea</name>
    <dbReference type="NCBI Taxonomy" id="192259"/>
    <lineage>
        <taxon>Eukaryota</taxon>
        <taxon>Viridiplantae</taxon>
        <taxon>Streptophyta</taxon>
        <taxon>Embryophyta</taxon>
        <taxon>Tracheophyta</taxon>
        <taxon>Spermatophyta</taxon>
        <taxon>Magnoliopsida</taxon>
        <taxon>eudicotyledons</taxon>
        <taxon>Gunneridae</taxon>
        <taxon>Pentapetalae</taxon>
        <taxon>asterids</taxon>
        <taxon>lamiids</taxon>
        <taxon>Lamiales</taxon>
        <taxon>Lentibulariaceae</taxon>
        <taxon>Genlisea</taxon>
    </lineage>
</organism>
<proteinExistence type="predicted"/>
<accession>S8BYY5</accession>
<dbReference type="InterPro" id="IPR008889">
    <property type="entry name" value="VQ"/>
</dbReference>
<protein>
    <recommendedName>
        <fullName evidence="2">VQ domain-containing protein</fullName>
    </recommendedName>
</protein>
<evidence type="ECO:0000256" key="1">
    <source>
        <dbReference type="SAM" id="MobiDB-lite"/>
    </source>
</evidence>
<dbReference type="Pfam" id="PF05678">
    <property type="entry name" value="VQ"/>
    <property type="match status" value="1"/>
</dbReference>
<keyword evidence="4" id="KW-1185">Reference proteome</keyword>
<dbReference type="EMBL" id="AUSU01010342">
    <property type="protein sequence ID" value="EPS57336.1"/>
    <property type="molecule type" value="Genomic_DNA"/>
</dbReference>